<sequence>MRCYMFKDKKMIRFGLWLFAFLSVIQFTIGYIKGYYKSSTGNELLISETWKTVLLDVPKGILVILGAIALYQFTKKTPEKTASM</sequence>
<organism evidence="2 3">
    <name type="scientific">Bacillus cereus (strain ZK / E33L)</name>
    <dbReference type="NCBI Taxonomy" id="288681"/>
    <lineage>
        <taxon>Bacteria</taxon>
        <taxon>Bacillati</taxon>
        <taxon>Bacillota</taxon>
        <taxon>Bacilli</taxon>
        <taxon>Bacillales</taxon>
        <taxon>Bacillaceae</taxon>
        <taxon>Bacillus</taxon>
        <taxon>Bacillus cereus group</taxon>
    </lineage>
</organism>
<keyword evidence="1" id="KW-0472">Membrane</keyword>
<accession>Q4V1T2</accession>
<evidence type="ECO:0000313" key="3">
    <source>
        <dbReference type="Proteomes" id="UP000002612"/>
    </source>
</evidence>
<dbReference type="Pfam" id="PF13073">
    <property type="entry name" value="DUF3937"/>
    <property type="match status" value="1"/>
</dbReference>
<feature type="transmembrane region" description="Helical" evidence="1">
    <location>
        <begin position="52"/>
        <end position="74"/>
    </location>
</feature>
<keyword evidence="1" id="KW-1133">Transmembrane helix</keyword>
<dbReference type="AlphaFoldDB" id="Q4V1T2"/>
<geneLocation type="plasmid" evidence="2 3">
    <name>pE33L466</name>
</geneLocation>
<proteinExistence type="predicted"/>
<dbReference type="KEGG" id="bcz:pE33L466_0165"/>
<reference evidence="3" key="1">
    <citation type="journal article" date="2006" name="J. Bacteriol.">
        <title>Pathogenomic sequence analysis of Bacillus cereus and Bacillus thuringiensis isolates closely related to Bacillus anthracis.</title>
        <authorList>
            <person name="Han C.S."/>
            <person name="Xie G."/>
            <person name="Challacombe J.F."/>
            <person name="Altherr M.R."/>
            <person name="Bhotika S.S."/>
            <person name="Brown N."/>
            <person name="Bruce D."/>
            <person name="Campbell C.S."/>
            <person name="Campbell M.L."/>
            <person name="Chen J."/>
            <person name="Chertkov O."/>
            <person name="Cleland C."/>
            <person name="Dimitrijevic M."/>
            <person name="Doggett N.A."/>
            <person name="Fawcett J.J."/>
            <person name="Glavina T."/>
            <person name="Goodwin L.A."/>
            <person name="Green L.D."/>
            <person name="Hill K.K."/>
            <person name="Hitchcock P."/>
            <person name="Jackson P.J."/>
            <person name="Keim P."/>
            <person name="Kewalramani A.R."/>
            <person name="Longmire J."/>
            <person name="Lucas S."/>
            <person name="Malfatti S."/>
            <person name="McMurry K."/>
            <person name="Meincke L.J."/>
            <person name="Misra M."/>
            <person name="Moseman B.L."/>
            <person name="Mundt M."/>
            <person name="Munk A.C."/>
            <person name="Okinaka R.T."/>
            <person name="Parson-Quintana B."/>
            <person name="Reilly L.P."/>
            <person name="Richardson P."/>
            <person name="Robinson D.L."/>
            <person name="Rubin E."/>
            <person name="Saunders E."/>
            <person name="Tapia R."/>
            <person name="Tesmer J.G."/>
            <person name="Thayer N."/>
            <person name="Thompson L.S."/>
            <person name="Tice H."/>
            <person name="Ticknor L.O."/>
            <person name="Wills P.L."/>
            <person name="Brettin T.S."/>
            <person name="Gilna P."/>
        </authorList>
    </citation>
    <scope>NUCLEOTIDE SEQUENCE [LARGE SCALE GENOMIC DNA]</scope>
    <source>
        <strain evidence="3">ZK / E33L</strain>
        <plasmid evidence="3">pE33L466</plasmid>
    </source>
</reference>
<dbReference type="EMBL" id="CP000040">
    <property type="protein sequence ID" value="AAY60325.1"/>
    <property type="molecule type" value="Genomic_DNA"/>
</dbReference>
<feature type="transmembrane region" description="Helical" evidence="1">
    <location>
        <begin position="12"/>
        <end position="32"/>
    </location>
</feature>
<keyword evidence="2" id="KW-0614">Plasmid</keyword>
<keyword evidence="1" id="KW-0812">Transmembrane</keyword>
<evidence type="ECO:0000313" key="2">
    <source>
        <dbReference type="EMBL" id="AAY60325.1"/>
    </source>
</evidence>
<gene>
    <name evidence="2" type="ordered locus">pE33L466_0165</name>
</gene>
<protein>
    <submittedName>
        <fullName evidence="2">Possible phage-related protein</fullName>
    </submittedName>
</protein>
<dbReference type="Proteomes" id="UP000002612">
    <property type="component" value="Plasmid pE33L466"/>
</dbReference>
<dbReference type="InterPro" id="IPR025068">
    <property type="entry name" value="DUF3937"/>
</dbReference>
<name>Q4V1T2_BACCZ</name>
<evidence type="ECO:0000256" key="1">
    <source>
        <dbReference type="SAM" id="Phobius"/>
    </source>
</evidence>